<keyword evidence="2" id="KW-1185">Reference proteome</keyword>
<organism evidence="1 2">
    <name type="scientific">Streptomyces composti</name>
    <dbReference type="NCBI Taxonomy" id="2720025"/>
    <lineage>
        <taxon>Bacteria</taxon>
        <taxon>Bacillati</taxon>
        <taxon>Actinomycetota</taxon>
        <taxon>Actinomycetes</taxon>
        <taxon>Kitasatosporales</taxon>
        <taxon>Streptomycetaceae</taxon>
        <taxon>Streptomyces</taxon>
    </lineage>
</organism>
<sequence>MRRPLVGHEQYQGRLAIPYLTPAGVVNMRFRCLQPHDCKAVDCPKYLSADGAGTNLYNVLDLKKDSPFIVVCEGEIDAMSFSLAGIPAVGVPGVDAWQKHFARCLEDFEVIYSAGDGDKAGSKFNSLLSREVKARPLRFPRGMDANALYVKEGAGGLRRLIEG</sequence>
<proteinExistence type="predicted"/>
<name>A0ABX1A4D1_9ACTN</name>
<dbReference type="SUPFAM" id="SSF56731">
    <property type="entry name" value="DNA primase core"/>
    <property type="match status" value="1"/>
</dbReference>
<dbReference type="Pfam" id="PF13155">
    <property type="entry name" value="Toprim_2"/>
    <property type="match status" value="1"/>
</dbReference>
<accession>A0ABX1A4D1</accession>
<evidence type="ECO:0000313" key="2">
    <source>
        <dbReference type="Proteomes" id="UP000730591"/>
    </source>
</evidence>
<dbReference type="CDD" id="cd01029">
    <property type="entry name" value="TOPRIM_primases"/>
    <property type="match status" value="1"/>
</dbReference>
<protein>
    <submittedName>
        <fullName evidence="1">Toprim domain-containing protein</fullName>
    </submittedName>
</protein>
<evidence type="ECO:0000313" key="1">
    <source>
        <dbReference type="EMBL" id="NJP50070.1"/>
    </source>
</evidence>
<dbReference type="Gene3D" id="3.40.1360.10">
    <property type="match status" value="1"/>
</dbReference>
<dbReference type="EMBL" id="JAATEM010000008">
    <property type="protein sequence ID" value="NJP50070.1"/>
    <property type="molecule type" value="Genomic_DNA"/>
</dbReference>
<comment type="caution">
    <text evidence="1">The sequence shown here is derived from an EMBL/GenBank/DDBJ whole genome shotgun (WGS) entry which is preliminary data.</text>
</comment>
<dbReference type="InterPro" id="IPR034154">
    <property type="entry name" value="TOPRIM_DnaG/twinkle"/>
</dbReference>
<reference evidence="1 2" key="1">
    <citation type="submission" date="2020-03" db="EMBL/GenBank/DDBJ databases">
        <title>WGS of actinomycetes isolated from Thailand.</title>
        <authorList>
            <person name="Thawai C."/>
        </authorList>
    </citation>
    <scope>NUCLEOTIDE SEQUENCE [LARGE SCALE GENOMIC DNA]</scope>
    <source>
        <strain evidence="1 2">SBST2-5</strain>
    </source>
</reference>
<gene>
    <name evidence="1" type="ORF">HCJ93_08290</name>
</gene>
<dbReference type="Proteomes" id="UP000730591">
    <property type="component" value="Unassembled WGS sequence"/>
</dbReference>